<dbReference type="AlphaFoldDB" id="A0A0H2ZHP3"/>
<protein>
    <submittedName>
        <fullName evidence="1">Uncharacterized protein</fullName>
    </submittedName>
</protein>
<dbReference type="EMBL" id="CP000438">
    <property type="protein sequence ID" value="ABJ13981.1"/>
    <property type="molecule type" value="Genomic_DNA"/>
</dbReference>
<dbReference type="KEGG" id="pau:PA14_60900"/>
<reference evidence="1 2" key="1">
    <citation type="journal article" date="2006" name="Genome Biol.">
        <title>Genomic analysis reveals that Pseudomonas aeruginosa virulence is combinatorial.</title>
        <authorList>
            <person name="Lee D.G."/>
            <person name="Urbach J.M."/>
            <person name="Wu G."/>
            <person name="Liberati N.T."/>
            <person name="Feinbaum R.L."/>
            <person name="Miyata S."/>
            <person name="Diggins L.T."/>
            <person name="He J."/>
            <person name="Saucier M."/>
            <person name="Deziel E."/>
            <person name="Friedman L."/>
            <person name="Li L."/>
            <person name="Grills G."/>
            <person name="Montgomery K."/>
            <person name="Kucherlapati R."/>
            <person name="Rahme L.G."/>
            <person name="Ausubel F.M."/>
        </authorList>
    </citation>
    <scope>NUCLEOTIDE SEQUENCE [LARGE SCALE GENOMIC DNA]</scope>
    <source>
        <strain evidence="1 2">UCBPP-PA14</strain>
    </source>
</reference>
<dbReference type="BioCyc" id="PAER208963:G1G74-5149-MONOMER"/>
<accession>A0A0H2ZHP3</accession>
<name>A0A0H2ZHP3_PSEAB</name>
<evidence type="ECO:0000313" key="2">
    <source>
        <dbReference type="Proteomes" id="UP000000653"/>
    </source>
</evidence>
<dbReference type="RefSeq" id="WP_003141580.1">
    <property type="nucleotide sequence ID" value="NC_008463.1"/>
</dbReference>
<dbReference type="Proteomes" id="UP000000653">
    <property type="component" value="Chromosome"/>
</dbReference>
<dbReference type="HOGENOM" id="CLU_137862_0_0_6"/>
<evidence type="ECO:0000313" key="1">
    <source>
        <dbReference type="EMBL" id="ABJ13981.1"/>
    </source>
</evidence>
<proteinExistence type="predicted"/>
<sequence>MEMDRDALIGAWRECIRGADKSWVLFAQGTCVILTQPEPDLAAQARALLAEWGAVQVGTPAGDFGVITLDNGRGWVVTGHHPDILTFVPREELEEDAGELLVGMHGRSRRGEDAEALAVIHVEDRR</sequence>
<organism evidence="1 2">
    <name type="scientific">Pseudomonas aeruginosa (strain UCBPP-PA14)</name>
    <dbReference type="NCBI Taxonomy" id="208963"/>
    <lineage>
        <taxon>Bacteria</taxon>
        <taxon>Pseudomonadati</taxon>
        <taxon>Pseudomonadota</taxon>
        <taxon>Gammaproteobacteria</taxon>
        <taxon>Pseudomonadales</taxon>
        <taxon>Pseudomonadaceae</taxon>
        <taxon>Pseudomonas</taxon>
    </lineage>
</organism>
<gene>
    <name evidence="1" type="ordered locus">PA14_60900</name>
</gene>